<feature type="repeat" description="PPR" evidence="3">
    <location>
        <begin position="1"/>
        <end position="32"/>
    </location>
</feature>
<dbReference type="InterPro" id="IPR011990">
    <property type="entry name" value="TPR-like_helical_dom_sf"/>
</dbReference>
<gene>
    <name evidence="4" type="ORF">IFM89_011101</name>
</gene>
<accession>A0A835ME26</accession>
<dbReference type="Gene3D" id="1.25.40.10">
    <property type="entry name" value="Tetratricopeptide repeat domain"/>
    <property type="match status" value="2"/>
</dbReference>
<dbReference type="PROSITE" id="PS51375">
    <property type="entry name" value="PPR"/>
    <property type="match status" value="3"/>
</dbReference>
<feature type="repeat" description="PPR" evidence="3">
    <location>
        <begin position="103"/>
        <end position="137"/>
    </location>
</feature>
<dbReference type="Pfam" id="PF01535">
    <property type="entry name" value="PPR"/>
    <property type="match status" value="2"/>
</dbReference>
<dbReference type="AlphaFoldDB" id="A0A835ME26"/>
<dbReference type="PANTHER" id="PTHR47941">
    <property type="entry name" value="PENTATRICOPEPTIDE REPEAT-CONTAINING PROTEIN 3, MITOCHONDRIAL"/>
    <property type="match status" value="1"/>
</dbReference>
<comment type="caution">
    <text evidence="4">The sequence shown here is derived from an EMBL/GenBank/DDBJ whole genome shotgun (WGS) entry which is preliminary data.</text>
</comment>
<reference evidence="4 5" key="1">
    <citation type="submission" date="2020-10" db="EMBL/GenBank/DDBJ databases">
        <title>The Coptis chinensis genome and diversification of protoberbering-type alkaloids.</title>
        <authorList>
            <person name="Wang B."/>
            <person name="Shu S."/>
            <person name="Song C."/>
            <person name="Liu Y."/>
        </authorList>
    </citation>
    <scope>NUCLEOTIDE SEQUENCE [LARGE SCALE GENOMIC DNA]</scope>
    <source>
        <strain evidence="4">HL-2020</strain>
        <tissue evidence="4">Leaf</tissue>
    </source>
</reference>
<dbReference type="Proteomes" id="UP000631114">
    <property type="component" value="Unassembled WGS sequence"/>
</dbReference>
<feature type="repeat" description="PPR" evidence="3">
    <location>
        <begin position="33"/>
        <end position="67"/>
    </location>
</feature>
<protein>
    <recommendedName>
        <fullName evidence="6">Pentatricopeptide repeat-containing protein</fullName>
    </recommendedName>
</protein>
<comment type="similarity">
    <text evidence="1">Belongs to the PPR family. P subfamily.</text>
</comment>
<dbReference type="InterPro" id="IPR002885">
    <property type="entry name" value="PPR_rpt"/>
</dbReference>
<keyword evidence="5" id="KW-1185">Reference proteome</keyword>
<sequence>MYNKLLQCFCKSDGLTEALSLKDKMIEKGLKPNLFSYRILISSLCKLHKTAEGEFMMKELVGTDLVPDSDICKALVNGYCKERSFHNAESILIYFALEIQIYDIGSYNVLIKVWSEEGNVLKILELQDKMMKLGFVPNGMTCKYLIYGLSRAGNDKRTVEVVSVETPIKS</sequence>
<dbReference type="NCBIfam" id="TIGR00756">
    <property type="entry name" value="PPR"/>
    <property type="match status" value="3"/>
</dbReference>
<dbReference type="Pfam" id="PF13041">
    <property type="entry name" value="PPR_2"/>
    <property type="match status" value="1"/>
</dbReference>
<evidence type="ECO:0000256" key="1">
    <source>
        <dbReference type="ARBA" id="ARBA00007626"/>
    </source>
</evidence>
<organism evidence="4 5">
    <name type="scientific">Coptis chinensis</name>
    <dbReference type="NCBI Taxonomy" id="261450"/>
    <lineage>
        <taxon>Eukaryota</taxon>
        <taxon>Viridiplantae</taxon>
        <taxon>Streptophyta</taxon>
        <taxon>Embryophyta</taxon>
        <taxon>Tracheophyta</taxon>
        <taxon>Spermatophyta</taxon>
        <taxon>Magnoliopsida</taxon>
        <taxon>Ranunculales</taxon>
        <taxon>Ranunculaceae</taxon>
        <taxon>Coptidoideae</taxon>
        <taxon>Coptis</taxon>
    </lineage>
</organism>
<keyword evidence="2" id="KW-0677">Repeat</keyword>
<evidence type="ECO:0000256" key="3">
    <source>
        <dbReference type="PROSITE-ProRule" id="PRU00708"/>
    </source>
</evidence>
<evidence type="ECO:0000256" key="2">
    <source>
        <dbReference type="ARBA" id="ARBA00022737"/>
    </source>
</evidence>
<name>A0A835ME26_9MAGN</name>
<evidence type="ECO:0008006" key="6">
    <source>
        <dbReference type="Google" id="ProtNLM"/>
    </source>
</evidence>
<proteinExistence type="inferred from homology"/>
<dbReference type="EMBL" id="JADFTS010000002">
    <property type="protein sequence ID" value="KAF9620366.1"/>
    <property type="molecule type" value="Genomic_DNA"/>
</dbReference>
<dbReference type="OrthoDB" id="185373at2759"/>
<evidence type="ECO:0000313" key="5">
    <source>
        <dbReference type="Proteomes" id="UP000631114"/>
    </source>
</evidence>
<evidence type="ECO:0000313" key="4">
    <source>
        <dbReference type="EMBL" id="KAF9620366.1"/>
    </source>
</evidence>